<protein>
    <recommendedName>
        <fullName evidence="2">Utp8 beta-propeller domain-containing protein</fullName>
    </recommendedName>
</protein>
<reference evidence="3 4" key="1">
    <citation type="submission" date="2018-08" db="EMBL/GenBank/DDBJ databases">
        <title>Draft genome of the lignicolous fungus Coniochaeta pulveracea.</title>
        <authorList>
            <person name="Borstlap C.J."/>
            <person name="De Witt R.N."/>
            <person name="Botha A."/>
            <person name="Volschenk H."/>
        </authorList>
    </citation>
    <scope>NUCLEOTIDE SEQUENCE [LARGE SCALE GENOMIC DNA]</scope>
    <source>
        <strain evidence="3 4">CAB683</strain>
    </source>
</reference>
<feature type="region of interest" description="Disordered" evidence="1">
    <location>
        <begin position="881"/>
        <end position="906"/>
    </location>
</feature>
<accession>A0A420YGD0</accession>
<comment type="caution">
    <text evidence="3">The sequence shown here is derived from an EMBL/GenBank/DDBJ whole genome shotgun (WGS) entry which is preliminary data.</text>
</comment>
<dbReference type="InterPro" id="IPR018843">
    <property type="entry name" value="Utp8_b-prop"/>
</dbReference>
<feature type="domain" description="Utp8 beta-propeller" evidence="2">
    <location>
        <begin position="8"/>
        <end position="288"/>
    </location>
</feature>
<evidence type="ECO:0000259" key="2">
    <source>
        <dbReference type="Pfam" id="PF10395"/>
    </source>
</evidence>
<dbReference type="STRING" id="177199.A0A420YGD0"/>
<evidence type="ECO:0000313" key="3">
    <source>
        <dbReference type="EMBL" id="RKU46916.1"/>
    </source>
</evidence>
<dbReference type="EMBL" id="QVQW01000011">
    <property type="protein sequence ID" value="RKU46916.1"/>
    <property type="molecule type" value="Genomic_DNA"/>
</dbReference>
<dbReference type="Proteomes" id="UP000275385">
    <property type="component" value="Unassembled WGS sequence"/>
</dbReference>
<sequence>MASNFHIQKPYVLATLPTPLNRPDSPGKCVVGGVFGQRAGSNKRQRRSELAIGIDGDAVNLYDVPGSRLITSYPVPPQYFFTCSPCSVRFRSSGNEVVRYTYACTEEGSKSKRRITLFKDVVGKAGVTTSTSSFQSLRIDSPIVYITTTPIASAATSSEENPNFNLLAVTADGTILCFDRETLTEKWRASASTYGGDACTVEFAQSALATEVMDGFFSGKSDFLGFSGQKIAKDSFDPDVLVLITSRVASTGGAQRELVVLAVPDEGQAQDSASQGRVFQISTAILPNPSETSSNPLTHYRVHVESGAVQELTGDQLLTYKIEDGVPKLAHTLPVPNGTSFLRLSDSSVLTATTTTLSVYNPAYRALQASTHLDFSRDLQTSVKGDEAQYHLITYFPRLEIALGIRGSTLFAAQLEAPKTRKRKRRAEGLLIDSIGRGVPQAAEGQKWSRPDDAPSMFANYLPGSLSEEYCQQWEKDSAIADKLFYEKDVAAFEKLVAEKIGVRVTPNNAIEESPSAGDAATGDNAMDVDIKEGEEQVVAVDDNRPVDRRWVIFTISRVFALTVNQEGGLAQVRLSCQLPRSNVANYLIGAGHLSISNVKSAFSDETRETHDVDAVLGEQIPQTIASLDPTLELLVEYLEATKLGPVELLASIRLIMRSLDLVQDPAKLSQQQITYGETENGANGEDEEVLGQKLDKLVEDLEVTEYHLLDDSSTRARGLTIAFGLLGSCSSVATIQAIRRLFRPEETLSLIHVLRVELVKGGWTARYLDGSYADEAEGDDVEDDQAPSPDDSIRLIADLLCRCIDSVGPGGWMINDKLLARTGDHDDSADFLAGLKLEVSAALEGIQEAIYLRGLLTETVKYGNTVQKAVGEATLNKAALNKGTPHKGAASSDTPSKATPHRRAVKGNKAIRKLQLPDGENQMLPLGLGTKHGVSATKVVAGGEIVTRSKREIGHLVSQRVGAYSLERIVV</sequence>
<keyword evidence="4" id="KW-1185">Reference proteome</keyword>
<evidence type="ECO:0000313" key="4">
    <source>
        <dbReference type="Proteomes" id="UP000275385"/>
    </source>
</evidence>
<dbReference type="OrthoDB" id="5330858at2759"/>
<gene>
    <name evidence="3" type="ORF">DL546_003198</name>
</gene>
<dbReference type="AlphaFoldDB" id="A0A420YGD0"/>
<dbReference type="Pfam" id="PF10395">
    <property type="entry name" value="Utp8_b_propeller"/>
    <property type="match status" value="1"/>
</dbReference>
<name>A0A420YGD0_9PEZI</name>
<evidence type="ECO:0000256" key="1">
    <source>
        <dbReference type="SAM" id="MobiDB-lite"/>
    </source>
</evidence>
<organism evidence="3 4">
    <name type="scientific">Coniochaeta pulveracea</name>
    <dbReference type="NCBI Taxonomy" id="177199"/>
    <lineage>
        <taxon>Eukaryota</taxon>
        <taxon>Fungi</taxon>
        <taxon>Dikarya</taxon>
        <taxon>Ascomycota</taxon>
        <taxon>Pezizomycotina</taxon>
        <taxon>Sordariomycetes</taxon>
        <taxon>Sordariomycetidae</taxon>
        <taxon>Coniochaetales</taxon>
        <taxon>Coniochaetaceae</taxon>
        <taxon>Coniochaeta</taxon>
    </lineage>
</organism>
<proteinExistence type="predicted"/>